<sequence length="278" mass="29033">MDAVNKVIEAGKKAIWGKQSTNTANSQTTAGSSQPTTSTGMTGIQSVDKVVEAGKKAIWGDSTEQQTSHGEEPVAGKMGLGTATDPYDAGNRDEQYNAPPVEASGLPTSIPVSEQRNIETTETSLNTANKGTGSGIAVTGTAAATQYLKTTVTGLRPDPGPPGNAPDSISRAIPDGGPGQTLKHTFEPFEEETQKLVKDLQDKVDEEKPKIHTQAGGVAVSRPNQAVHSKEDNPVSSSPGSSAGEVDNQGQEQKSKTSKLEKVKNKLHIGNHSPKASR</sequence>
<dbReference type="HOGENOM" id="CLU_960356_0_0_1"/>
<accession>B6Q9N5</accession>
<gene>
    <name evidence="2" type="ORF">PMAA_072010</name>
</gene>
<reference evidence="3" key="1">
    <citation type="journal article" date="2015" name="Genome Announc.">
        <title>Genome sequence of the AIDS-associated pathogen Penicillium marneffei (ATCC18224) and its near taxonomic relative Talaromyces stipitatus (ATCC10500).</title>
        <authorList>
            <person name="Nierman W.C."/>
            <person name="Fedorova-Abrams N.D."/>
            <person name="Andrianopoulos A."/>
        </authorList>
    </citation>
    <scope>NUCLEOTIDE SEQUENCE [LARGE SCALE GENOMIC DNA]</scope>
    <source>
        <strain evidence="3">ATCC 18224 / CBS 334.59 / QM 7333</strain>
    </source>
</reference>
<keyword evidence="3" id="KW-1185">Reference proteome</keyword>
<dbReference type="PhylomeDB" id="B6Q9N5"/>
<dbReference type="OrthoDB" id="5388207at2759"/>
<feature type="compositionally biased region" description="Basic and acidic residues" evidence="1">
    <location>
        <begin position="184"/>
        <end position="210"/>
    </location>
</feature>
<feature type="compositionally biased region" description="Polar residues" evidence="1">
    <location>
        <begin position="18"/>
        <end position="43"/>
    </location>
</feature>
<evidence type="ECO:0000256" key="1">
    <source>
        <dbReference type="SAM" id="MobiDB-lite"/>
    </source>
</evidence>
<organism evidence="2 3">
    <name type="scientific">Talaromyces marneffei (strain ATCC 18224 / CBS 334.59 / QM 7333)</name>
    <name type="common">Penicillium marneffei</name>
    <dbReference type="NCBI Taxonomy" id="441960"/>
    <lineage>
        <taxon>Eukaryota</taxon>
        <taxon>Fungi</taxon>
        <taxon>Dikarya</taxon>
        <taxon>Ascomycota</taxon>
        <taxon>Pezizomycotina</taxon>
        <taxon>Eurotiomycetes</taxon>
        <taxon>Eurotiomycetidae</taxon>
        <taxon>Eurotiales</taxon>
        <taxon>Trichocomaceae</taxon>
        <taxon>Talaromyces</taxon>
        <taxon>Talaromyces sect. Talaromyces</taxon>
    </lineage>
</organism>
<feature type="region of interest" description="Disordered" evidence="1">
    <location>
        <begin position="59"/>
        <end position="108"/>
    </location>
</feature>
<protein>
    <submittedName>
        <fullName evidence="2">Solid-state culture expressed protein (Aos23), putative</fullName>
    </submittedName>
</protein>
<dbReference type="VEuPathDB" id="FungiDB:PMAA_072010"/>
<feature type="region of interest" description="Disordered" evidence="1">
    <location>
        <begin position="152"/>
        <end position="278"/>
    </location>
</feature>
<feature type="compositionally biased region" description="Basic and acidic residues" evidence="1">
    <location>
        <begin position="253"/>
        <end position="264"/>
    </location>
</feature>
<feature type="compositionally biased region" description="Basic residues" evidence="1">
    <location>
        <begin position="265"/>
        <end position="278"/>
    </location>
</feature>
<name>B6Q9N5_TALMQ</name>
<dbReference type="EMBL" id="DS995900">
    <property type="protein sequence ID" value="EEA26119.1"/>
    <property type="molecule type" value="Genomic_DNA"/>
</dbReference>
<evidence type="ECO:0000313" key="3">
    <source>
        <dbReference type="Proteomes" id="UP000001294"/>
    </source>
</evidence>
<dbReference type="STRING" id="441960.B6Q9N5"/>
<evidence type="ECO:0000313" key="2">
    <source>
        <dbReference type="EMBL" id="EEA26119.1"/>
    </source>
</evidence>
<dbReference type="Proteomes" id="UP000001294">
    <property type="component" value="Unassembled WGS sequence"/>
</dbReference>
<proteinExistence type="predicted"/>
<dbReference type="AlphaFoldDB" id="B6Q9N5"/>
<feature type="region of interest" description="Disordered" evidence="1">
    <location>
        <begin position="11"/>
        <end position="43"/>
    </location>
</feature>